<reference evidence="2 4" key="3">
    <citation type="journal article" date="2002" name="Genome Biol.">
        <title>Annotation of the Drosophila melanogaster euchromatic genome: a systematic review.</title>
        <authorList>
            <person name="Misra S."/>
            <person name="Crosby M.A."/>
            <person name="Mungall C.J."/>
            <person name="Matthews B.B."/>
            <person name="Campbell K.S."/>
            <person name="Hradecky P."/>
            <person name="Huang Y."/>
            <person name="Kaminker J.S."/>
            <person name="Millburn G.H."/>
            <person name="Prochnik S.E."/>
            <person name="Smith C.D."/>
            <person name="Tupy J.L."/>
            <person name="Whitfied E.J."/>
            <person name="Bayraktaroglu L."/>
            <person name="Berman B.P."/>
            <person name="Bettencourt B.R."/>
            <person name="Celniker S.E."/>
            <person name="de Grey A.D."/>
            <person name="Drysdale R.A."/>
            <person name="Harris N.L."/>
            <person name="Richter J."/>
            <person name="Russo S."/>
            <person name="Schroeder A.J."/>
            <person name="Shu S.Q."/>
            <person name="Stapleton M."/>
            <person name="Yamada C."/>
            <person name="Ashburner M."/>
            <person name="Gelbart W.M."/>
            <person name="Rubin G.M."/>
            <person name="Lewis S.E."/>
        </authorList>
    </citation>
    <scope>GENOME REANNOTATION</scope>
    <source>
        <strain evidence="4">Berkeley</strain>
    </source>
</reference>
<keyword evidence="4" id="KW-1185">Reference proteome</keyword>
<reference evidence="2 4" key="9">
    <citation type="journal article" date="2015" name="G3 (Bethesda)">
        <title>Gene Model Annotations for Drosophila melanogaster: Impact of High-Throughput Data.</title>
        <authorList>
            <consortium name="FlyBase Consortium"/>
            <person name="Matthews B.B."/>
            <person name="Dos Santos G."/>
            <person name="Crosby M.A."/>
            <person name="Emmert D.B."/>
            <person name="St Pierre S.E."/>
            <person name="Gramates L.S."/>
            <person name="Zhou P."/>
            <person name="Schroeder A.J."/>
            <person name="Falls K."/>
            <person name="Strelets V."/>
            <person name="Russo S.M."/>
            <person name="Gelbart W.M."/>
            <person name="null"/>
        </authorList>
    </citation>
    <scope>NUCLEOTIDE SEQUENCE [LARGE SCALE GENOMIC DNA]</scope>
    <source>
        <strain evidence="4">Berkeley</strain>
    </source>
</reference>
<reference evidence="2 4" key="7">
    <citation type="journal article" date="2007" name="Science">
        <title>The Release 5.1 annotation of Drosophila melanogaster heterochromatin.</title>
        <authorList>
            <person name="Smith C.D."/>
            <person name="Shu S."/>
            <person name="Mungall C.J."/>
            <person name="Karpen G.H."/>
        </authorList>
    </citation>
    <scope>NUCLEOTIDE SEQUENCE [LARGE SCALE GENOMIC DNA]</scope>
    <source>
        <strain evidence="4">Berkeley</strain>
    </source>
</reference>
<keyword evidence="1" id="KW-0472">Membrane</keyword>
<feature type="transmembrane region" description="Helical" evidence="1">
    <location>
        <begin position="64"/>
        <end position="81"/>
    </location>
</feature>
<dbReference type="FlyBase" id="FBgn0287211">
    <property type="gene designation" value="CG46441"/>
</dbReference>
<reference evidence="2 4" key="4">
    <citation type="journal article" date="2002" name="Genome Biol.">
        <title>The transposable elements of the Drosophila melanogaster euchromatin: a genomics perspective.</title>
        <authorList>
            <person name="Kaminker J.S."/>
            <person name="Bergman C.M."/>
            <person name="Kronmiller B."/>
            <person name="Carlson J."/>
            <person name="Svirskas R."/>
            <person name="Patel S."/>
            <person name="Frise E."/>
            <person name="Wheeler D.A."/>
            <person name="Lewis S.E."/>
            <person name="Rubin G.M."/>
            <person name="Ashburner M."/>
            <person name="Celniker S.E."/>
        </authorList>
    </citation>
    <scope>NUCLEOTIDE SEQUENCE [LARGE SCALE GENOMIC DNA]</scope>
    <source>
        <strain evidence="4">Berkeley</strain>
    </source>
</reference>
<reference evidence="2 4" key="8">
    <citation type="journal article" date="2007" name="Science">
        <title>Sequence finishing and mapping of Drosophila melanogaster heterochromatin.</title>
        <authorList>
            <person name="Hoskins R.A."/>
            <person name="Carlson J.W."/>
            <person name="Kennedy C."/>
            <person name="Acevedo D."/>
            <person name="Evans-Holm M."/>
            <person name="Frise E."/>
            <person name="Wan K.H."/>
            <person name="Park S."/>
            <person name="Mendez-Lago M."/>
            <person name="Rossi F."/>
            <person name="Villasante A."/>
            <person name="Dimitri P."/>
            <person name="Karpen G.H."/>
            <person name="Celniker S.E."/>
        </authorList>
    </citation>
    <scope>NUCLEOTIDE SEQUENCE [LARGE SCALE GENOMIC DNA]</scope>
    <source>
        <strain evidence="4">Berkeley</strain>
    </source>
</reference>
<gene>
    <name evidence="2" type="primary">Dmel\CG46441</name>
    <name evidence="2 3" type="ORF">CG46441</name>
    <name evidence="2" type="ORF">Dmel_CG46441</name>
</gene>
<accession>A0A6H2EFR6</accession>
<dbReference type="VEuPathDB" id="VectorBase:FBgn0287211"/>
<evidence type="ECO:0000256" key="1">
    <source>
        <dbReference type="SAM" id="Phobius"/>
    </source>
</evidence>
<organism evidence="2 4">
    <name type="scientific">Drosophila melanogaster</name>
    <name type="common">Fruit fly</name>
    <dbReference type="NCBI Taxonomy" id="7227"/>
    <lineage>
        <taxon>Eukaryota</taxon>
        <taxon>Metazoa</taxon>
        <taxon>Ecdysozoa</taxon>
        <taxon>Arthropoda</taxon>
        <taxon>Hexapoda</taxon>
        <taxon>Insecta</taxon>
        <taxon>Pterygota</taxon>
        <taxon>Neoptera</taxon>
        <taxon>Endopterygota</taxon>
        <taxon>Diptera</taxon>
        <taxon>Brachycera</taxon>
        <taxon>Muscomorpha</taxon>
        <taxon>Ephydroidea</taxon>
        <taxon>Drosophilidae</taxon>
        <taxon>Drosophila</taxon>
        <taxon>Sophophora</taxon>
    </lineage>
</organism>
<proteinExistence type="predicted"/>
<keyword evidence="1" id="KW-1133">Transmembrane helix</keyword>
<protein>
    <submittedName>
        <fullName evidence="2">Uncharacterized protein</fullName>
    </submittedName>
</protein>
<dbReference type="AGR" id="FB:FBgn0287211"/>
<keyword evidence="1" id="KW-0812">Transmembrane</keyword>
<dbReference type="OMA" id="DQKFAME"/>
<reference evidence="2 4" key="11">
    <citation type="journal article" date="2015" name="Genome Res.">
        <title>The Release 6 reference sequence of the Drosophila melanogaster genome.</title>
        <authorList>
            <person name="Hoskins R.A."/>
            <person name="Carlson J.W."/>
            <person name="Wan K.H."/>
            <person name="Park S."/>
            <person name="Mendez I."/>
            <person name="Galle S.E."/>
            <person name="Booth B.W."/>
            <person name="Pfeiffer B.D."/>
            <person name="George R.A."/>
            <person name="Svirskas R."/>
            <person name="Krzywinski M."/>
            <person name="Schein J."/>
            <person name="Accardo M.C."/>
            <person name="Damia E."/>
            <person name="Messina G."/>
            <person name="Mendez-Lago M."/>
            <person name="de Pablos B."/>
            <person name="Demakova O.V."/>
            <person name="Andreyeva E.N."/>
            <person name="Boldyreva L.V."/>
            <person name="Marra M."/>
            <person name="Carvalho A.B."/>
            <person name="Dimitri P."/>
            <person name="Villasante A."/>
            <person name="Zhimulev I.F."/>
            <person name="Rubin G.M."/>
            <person name="Karpen G.H."/>
            <person name="Celniker S.E."/>
        </authorList>
    </citation>
    <scope>NUCLEOTIDE SEQUENCE [LARGE SCALE GENOMIC DNA]</scope>
    <source>
        <strain evidence="4">Berkeley</strain>
    </source>
</reference>
<dbReference type="EMBL" id="AE014297">
    <property type="protein sequence ID" value="QJC18476.1"/>
    <property type="molecule type" value="Genomic_DNA"/>
</dbReference>
<dbReference type="OrthoDB" id="7845793at2759"/>
<dbReference type="Proteomes" id="UP000000803">
    <property type="component" value="Chromosome 3R"/>
</dbReference>
<dbReference type="AlphaFoldDB" id="A0A6H2EFR6"/>
<sequence>MELGILENGQDESISLVETGNKDKPKGAAWIIIMVILLNACLIALAFPLYLYLNSVDEVVKKRLMDYCIVGGGLIGIPMLYRLGDLSKGRPNFYYI</sequence>
<dbReference type="InParanoid" id="A0A6H2EFR6"/>
<evidence type="ECO:0000313" key="2">
    <source>
        <dbReference type="EMBL" id="QJC18476.1"/>
    </source>
</evidence>
<evidence type="ECO:0000313" key="3">
    <source>
        <dbReference type="FlyBase" id="FBgn0287211"/>
    </source>
</evidence>
<dbReference type="SMR" id="A0A6H2EFR6"/>
<reference evidence="2 4" key="1">
    <citation type="journal article" date="2000" name="Science">
        <title>The genome sequence of Drosophila melanogaster.</title>
        <authorList>
            <person name="Adams M.D."/>
            <person name="Celniker S.E."/>
            <person name="Holt R.A."/>
            <person name="Evans C.A."/>
            <person name="Gocayne J.D."/>
            <person name="Amanatides P.G."/>
            <person name="Scherer S.E."/>
            <person name="Li P.W."/>
            <person name="Hoskins R.A."/>
            <person name="Galle R.F."/>
            <person name="George R.A."/>
            <person name="Lewis S.E."/>
            <person name="Richards S."/>
            <person name="Ashburner M."/>
            <person name="Henderson S.N."/>
            <person name="Sutton G.G."/>
            <person name="Wortman J.R."/>
            <person name="Yandell M.D."/>
            <person name="Zhang Q."/>
            <person name="Chen L.X."/>
            <person name="Brandon R.C."/>
            <person name="Rogers Y.H."/>
            <person name="Blazej R.G."/>
            <person name="Champe M."/>
            <person name="Pfeiffer B.D."/>
            <person name="Wan K.H."/>
            <person name="Doyle C."/>
            <person name="Baxter E.G."/>
            <person name="Helt G."/>
            <person name="Nelson C.R."/>
            <person name="Gabor G.L."/>
            <person name="Abril J.F."/>
            <person name="Agbayani A."/>
            <person name="An H.J."/>
            <person name="Andrews-Pfannkoch C."/>
            <person name="Baldwin D."/>
            <person name="Ballew R.M."/>
            <person name="Basu A."/>
            <person name="Baxendale J."/>
            <person name="Bayraktaroglu L."/>
            <person name="Beasley E.M."/>
            <person name="Beeson K.Y."/>
            <person name="Benos P.V."/>
            <person name="Berman B.P."/>
            <person name="Bhandari D."/>
            <person name="Bolshakov S."/>
            <person name="Borkova D."/>
            <person name="Botchan M.R."/>
            <person name="Bouck J."/>
            <person name="Brokstein P."/>
            <person name="Brottier P."/>
            <person name="Burtis K.C."/>
            <person name="Busam D.A."/>
            <person name="Butler H."/>
            <person name="Cadieu E."/>
            <person name="Center A."/>
            <person name="Chandra I."/>
            <person name="Cherry J.M."/>
            <person name="Cawley S."/>
            <person name="Dahlke C."/>
            <person name="Davenport L.B."/>
            <person name="Davies P."/>
            <person name="de Pablos B."/>
            <person name="Delcher A."/>
            <person name="Deng Z."/>
            <person name="Mays A.D."/>
            <person name="Dew I."/>
            <person name="Dietz S.M."/>
            <person name="Dodson K."/>
            <person name="Doup L.E."/>
            <person name="Downes M."/>
            <person name="Dugan-Rocha S."/>
            <person name="Dunkov B.C."/>
            <person name="Dunn P."/>
            <person name="Durbin K.J."/>
            <person name="Evangelista C.C."/>
            <person name="Ferraz C."/>
            <person name="Ferriera S."/>
            <person name="Fleischmann W."/>
            <person name="Fosler C."/>
            <person name="Gabrielian A.E."/>
            <person name="Garg N.S."/>
            <person name="Gelbart W.M."/>
            <person name="Glasser K."/>
            <person name="Glodek A."/>
            <person name="Gong F."/>
            <person name="Gorrell J.H."/>
            <person name="Gu Z."/>
            <person name="Guan P."/>
            <person name="Harris M."/>
            <person name="Harris N.L."/>
            <person name="Harvey D."/>
            <person name="Heiman T.J."/>
            <person name="Hernandez J.R."/>
            <person name="Houck J."/>
            <person name="Hostin D."/>
            <person name="Houston K.A."/>
            <person name="Howland T.J."/>
            <person name="Wei M.H."/>
            <person name="Ibegwam C."/>
            <person name="Jalali M."/>
            <person name="Kalush F."/>
            <person name="Karpen G.H."/>
            <person name="Ke Z."/>
            <person name="Kennison J.A."/>
            <person name="Ketchum K.A."/>
            <person name="Kimmel B.E."/>
            <person name="Kodira C.D."/>
            <person name="Kraft C."/>
            <person name="Kravitz S."/>
            <person name="Kulp D."/>
            <person name="Lai Z."/>
            <person name="Lasko P."/>
            <person name="Lei Y."/>
            <person name="Levitsky A.A."/>
            <person name="Li J."/>
            <person name="Li Z."/>
            <person name="Liang Y."/>
            <person name="Lin X."/>
            <person name="Liu X."/>
            <person name="Mattei B."/>
            <person name="McIntosh T.C."/>
            <person name="McLeod M.P."/>
            <person name="McPherson D."/>
            <person name="Merkulov G."/>
            <person name="Milshina N.V."/>
            <person name="Mobarry C."/>
            <person name="Morris J."/>
            <person name="Moshrefi A."/>
            <person name="Mount S.M."/>
            <person name="Moy M."/>
            <person name="Murphy B."/>
            <person name="Murphy L."/>
            <person name="Muzny D.M."/>
            <person name="Nelson D.L."/>
            <person name="Nelson D.R."/>
            <person name="Nelson K.A."/>
            <person name="Nixon K."/>
            <person name="Nusskern D.R."/>
            <person name="Pacleb J.M."/>
            <person name="Palazzolo M."/>
            <person name="Pittman G.S."/>
            <person name="Pan S."/>
            <person name="Pollard J."/>
            <person name="Puri V."/>
            <person name="Reese M.G."/>
            <person name="Reinert K."/>
            <person name="Remington K."/>
            <person name="Saunders R.D."/>
            <person name="Scheeler F."/>
            <person name="Shen H."/>
            <person name="Shue B.C."/>
            <person name="Siden-Kiamos I."/>
            <person name="Simpson M."/>
            <person name="Skupski M.P."/>
            <person name="Smith T."/>
            <person name="Spier E."/>
            <person name="Spradling A.C."/>
            <person name="Stapleton M."/>
            <person name="Strong R."/>
            <person name="Sun E."/>
            <person name="Svirskas R."/>
            <person name="Tector C."/>
            <person name="Turner R."/>
            <person name="Venter E."/>
            <person name="Wang A.H."/>
            <person name="Wang X."/>
            <person name="Wang Z.Y."/>
            <person name="Wassarman D.A."/>
            <person name="Weinstock G.M."/>
            <person name="Weissenbach J."/>
            <person name="Williams S.M."/>
            <person name="WoodageT"/>
            <person name="Worley K.C."/>
            <person name="Wu D."/>
            <person name="Yang S."/>
            <person name="Yao Q.A."/>
            <person name="Ye J."/>
            <person name="Yeh R.F."/>
            <person name="Zaveri J.S."/>
            <person name="Zhan M."/>
            <person name="Zhang G."/>
            <person name="Zhao Q."/>
            <person name="Zheng L."/>
            <person name="Zheng X.H."/>
            <person name="Zhong F.N."/>
            <person name="Zhong W."/>
            <person name="Zhou X."/>
            <person name="Zhu S."/>
            <person name="Zhu X."/>
            <person name="Smith H.O."/>
            <person name="Gibbs R.A."/>
            <person name="Myers E.W."/>
            <person name="Rubin G.M."/>
            <person name="Venter J.C."/>
        </authorList>
    </citation>
    <scope>NUCLEOTIDE SEQUENCE [LARGE SCALE GENOMIC DNA]</scope>
    <source>
        <strain evidence="4">Berkeley</strain>
    </source>
</reference>
<evidence type="ECO:0000313" key="4">
    <source>
        <dbReference type="Proteomes" id="UP000000803"/>
    </source>
</evidence>
<feature type="transmembrane region" description="Helical" evidence="1">
    <location>
        <begin position="28"/>
        <end position="52"/>
    </location>
</feature>
<reference evidence="2 4" key="2">
    <citation type="journal article" date="2002" name="Genome Biol.">
        <title>Finishing a whole-genome shotgun: release 3 of the Drosophila melanogaster euchromatic genome sequence.</title>
        <authorList>
            <person name="Celniker S.E."/>
            <person name="Wheeler D.A."/>
            <person name="Kronmiller B."/>
            <person name="Carlson J.W."/>
            <person name="Halpern A."/>
            <person name="Patel S."/>
            <person name="Adams M."/>
            <person name="Champe M."/>
            <person name="Dugan S.P."/>
            <person name="Frise E."/>
            <person name="Hodgson A."/>
            <person name="George R.A."/>
            <person name="Hoskins R.A."/>
            <person name="Laverty T."/>
            <person name="Muzny D.M."/>
            <person name="Nelson C.R."/>
            <person name="Pacleb J.M."/>
            <person name="Park S."/>
            <person name="Pfeiffer B.D."/>
            <person name="Richards S."/>
            <person name="Sodergren E.J."/>
            <person name="Svirskas R."/>
            <person name="Tabor P.E."/>
            <person name="Wan K."/>
            <person name="Stapleton M."/>
            <person name="Sutton G.G."/>
            <person name="Venter C."/>
            <person name="Weinstock G."/>
            <person name="Scherer S.E."/>
            <person name="Myers E.W."/>
            <person name="Gibbs R.A."/>
            <person name="Rubin G.M."/>
        </authorList>
    </citation>
    <scope>NUCLEOTIDE SEQUENCE [LARGE SCALE GENOMIC DNA]</scope>
    <source>
        <strain evidence="4">Berkeley</strain>
    </source>
</reference>
<name>A0A6H2EFR6_DROME</name>
<reference evidence="2 4" key="5">
    <citation type="journal article" date="2002" name="Genome Biol.">
        <title>Heterochromatic sequences in a Drosophila whole-genome shotgun assembly.</title>
        <authorList>
            <person name="Hoskins R.A."/>
            <person name="Smith C.D."/>
            <person name="Carlson J.W."/>
            <person name="Carvalho A.B."/>
            <person name="Halpern A."/>
            <person name="Kaminker J.S."/>
            <person name="Kennedy C."/>
            <person name="Mungall C.J."/>
            <person name="Sullivan B.A."/>
            <person name="Sutton G.G."/>
            <person name="Yasuhara J.C."/>
            <person name="Wakimoto B.T."/>
            <person name="Myers E.W."/>
            <person name="Celniker S.E."/>
            <person name="Rubin G.M."/>
            <person name="Karpen G.H."/>
        </authorList>
    </citation>
    <scope>NUCLEOTIDE SEQUENCE [LARGE SCALE GENOMIC DNA]</scope>
    <source>
        <strain evidence="4">Berkeley</strain>
    </source>
</reference>
<reference evidence="2 4" key="6">
    <citation type="journal article" date="2005" name="PLoS Comput. Biol.">
        <title>Combined evidence annotation of transposable elements in genome sequences.</title>
        <authorList>
            <person name="Quesneville H."/>
            <person name="Bergman C.M."/>
            <person name="Andrieu O."/>
            <person name="Autard D."/>
            <person name="Nouaud D."/>
            <person name="Ashburner M."/>
            <person name="Anxolabehere D."/>
        </authorList>
    </citation>
    <scope>NUCLEOTIDE SEQUENCE [LARGE SCALE GENOMIC DNA]</scope>
    <source>
        <strain evidence="4">Berkeley</strain>
    </source>
</reference>
<reference evidence="2 4" key="10">
    <citation type="journal article" date="2015" name="G3 (Bethesda)">
        <title>Gene Model Annotations for Drosophila melanogaster: The Rule-Benders.</title>
        <authorList>
            <consortium name="FlyBase Consortium"/>
            <person name="Crosby M.A."/>
            <person name="Gramates L.S."/>
            <person name="Dos Santos G."/>
            <person name="Matthews B.B."/>
            <person name="St Pierre S.E."/>
            <person name="Zhou P."/>
            <person name="Schroeder A.J."/>
            <person name="Falls K."/>
            <person name="Emmert D.B."/>
            <person name="Russo S.M."/>
            <person name="Gelbart W.M."/>
            <person name="null"/>
        </authorList>
    </citation>
    <scope>NUCLEOTIDE SEQUENCE [LARGE SCALE GENOMIC DNA]</scope>
    <source>
        <strain evidence="4">Berkeley</strain>
    </source>
</reference>